<dbReference type="EMBL" id="BORT01000021">
    <property type="protein sequence ID" value="GIO49381.1"/>
    <property type="molecule type" value="Genomic_DNA"/>
</dbReference>
<accession>A0A919YEX6</accession>
<dbReference type="Proteomes" id="UP000682811">
    <property type="component" value="Unassembled WGS sequence"/>
</dbReference>
<comment type="caution">
    <text evidence="1">The sequence shown here is derived from an EMBL/GenBank/DDBJ whole genome shotgun (WGS) entry which is preliminary data.</text>
</comment>
<dbReference type="RefSeq" id="WP_194235000.1">
    <property type="nucleotide sequence ID" value="NZ_AP025343.1"/>
</dbReference>
<keyword evidence="2" id="KW-1185">Reference proteome</keyword>
<name>A0A919YEX6_9BACL</name>
<proteinExistence type="predicted"/>
<organism evidence="1 2">
    <name type="scientific">Paenibacillus azoreducens</name>
    <dbReference type="NCBI Taxonomy" id="116718"/>
    <lineage>
        <taxon>Bacteria</taxon>
        <taxon>Bacillati</taxon>
        <taxon>Bacillota</taxon>
        <taxon>Bacilli</taxon>
        <taxon>Bacillales</taxon>
        <taxon>Paenibacillaceae</taxon>
        <taxon>Paenibacillus</taxon>
    </lineage>
</organism>
<dbReference type="AlphaFoldDB" id="A0A919YEX6"/>
<sequence length="69" mass="7681">MKKAGNLSFLTLNPIIRPKAPKEKNLKFENKKTGASPRNLVCQTLGESPVFKFISFWVPSKVFGISTEA</sequence>
<evidence type="ECO:0000313" key="2">
    <source>
        <dbReference type="Proteomes" id="UP000682811"/>
    </source>
</evidence>
<reference evidence="1 2" key="1">
    <citation type="submission" date="2021-03" db="EMBL/GenBank/DDBJ databases">
        <title>Antimicrobial resistance genes in bacteria isolated from Japanese honey, and their potential for conferring macrolide and lincosamide resistance in the American foulbrood pathogen Paenibacillus larvae.</title>
        <authorList>
            <person name="Okamoto M."/>
            <person name="Kumagai M."/>
            <person name="Kanamori H."/>
            <person name="Takamatsu D."/>
        </authorList>
    </citation>
    <scope>NUCLEOTIDE SEQUENCE [LARGE SCALE GENOMIC DNA]</scope>
    <source>
        <strain evidence="1 2">J34TS1</strain>
    </source>
</reference>
<gene>
    <name evidence="1" type="ORF">J34TS1_41460</name>
</gene>
<evidence type="ECO:0000313" key="1">
    <source>
        <dbReference type="EMBL" id="GIO49381.1"/>
    </source>
</evidence>
<protein>
    <submittedName>
        <fullName evidence="1">Uncharacterized protein</fullName>
    </submittedName>
</protein>